<dbReference type="GO" id="GO:0005829">
    <property type="term" value="C:cytosol"/>
    <property type="evidence" value="ECO:0007669"/>
    <property type="project" value="TreeGrafter"/>
</dbReference>
<gene>
    <name evidence="8" type="ORF">BaOVIS_027700</name>
</gene>
<evidence type="ECO:0000256" key="4">
    <source>
        <dbReference type="ARBA" id="ARBA00022840"/>
    </source>
</evidence>
<keyword evidence="1" id="KW-0547">Nucleotide-binding</keyword>
<dbReference type="InterPro" id="IPR001650">
    <property type="entry name" value="Helicase_C-like"/>
</dbReference>
<dbReference type="InterPro" id="IPR011545">
    <property type="entry name" value="DEAD/DEAH_box_helicase_dom"/>
</dbReference>
<keyword evidence="2" id="KW-0378">Hydrolase</keyword>
<dbReference type="Pfam" id="PF03959">
    <property type="entry name" value="FSH1"/>
    <property type="match status" value="1"/>
</dbReference>
<dbReference type="Pfam" id="PF00271">
    <property type="entry name" value="Helicase_C"/>
    <property type="match status" value="1"/>
</dbReference>
<evidence type="ECO:0000259" key="6">
    <source>
        <dbReference type="PROSITE" id="PS51192"/>
    </source>
</evidence>
<dbReference type="Gene3D" id="3.40.50.1820">
    <property type="entry name" value="alpha/beta hydrolase"/>
    <property type="match status" value="1"/>
</dbReference>
<feature type="region of interest" description="Disordered" evidence="5">
    <location>
        <begin position="1"/>
        <end position="25"/>
    </location>
</feature>
<dbReference type="Gene3D" id="3.40.50.300">
    <property type="entry name" value="P-loop containing nucleotide triphosphate hydrolases"/>
    <property type="match status" value="2"/>
</dbReference>
<keyword evidence="3 8" id="KW-0347">Helicase</keyword>
<dbReference type="InterPro" id="IPR050079">
    <property type="entry name" value="DEAD_box_RNA_helicase"/>
</dbReference>
<dbReference type="GO" id="GO:0003724">
    <property type="term" value="F:RNA helicase activity"/>
    <property type="evidence" value="ECO:0007669"/>
    <property type="project" value="TreeGrafter"/>
</dbReference>
<dbReference type="PROSITE" id="PS51192">
    <property type="entry name" value="HELICASE_ATP_BIND_1"/>
    <property type="match status" value="1"/>
</dbReference>
<feature type="domain" description="Helicase C-terminal" evidence="7">
    <location>
        <begin position="369"/>
        <end position="547"/>
    </location>
</feature>
<dbReference type="PANTHER" id="PTHR47959:SF1">
    <property type="entry name" value="ATP-DEPENDENT RNA HELICASE DBPA"/>
    <property type="match status" value="1"/>
</dbReference>
<dbReference type="InterPro" id="IPR005645">
    <property type="entry name" value="FSH-like_dom"/>
</dbReference>
<evidence type="ECO:0000313" key="9">
    <source>
        <dbReference type="Proteomes" id="UP001057455"/>
    </source>
</evidence>
<dbReference type="Pfam" id="PF00270">
    <property type="entry name" value="DEAD"/>
    <property type="match status" value="1"/>
</dbReference>
<dbReference type="EMBL" id="BLIY01000020">
    <property type="protein sequence ID" value="GFE55366.1"/>
    <property type="molecule type" value="Genomic_DNA"/>
</dbReference>
<dbReference type="SMART" id="SM00487">
    <property type="entry name" value="DEXDc"/>
    <property type="match status" value="1"/>
</dbReference>
<reference evidence="8" key="1">
    <citation type="submission" date="2019-12" db="EMBL/GenBank/DDBJ databases">
        <title>Genome sequence of Babesia ovis.</title>
        <authorList>
            <person name="Yamagishi J."/>
            <person name="Sevinc F."/>
            <person name="Xuan X."/>
        </authorList>
    </citation>
    <scope>NUCLEOTIDE SEQUENCE</scope>
    <source>
        <strain evidence="8">Selcuk</strain>
    </source>
</reference>
<dbReference type="GO" id="GO:0003676">
    <property type="term" value="F:nucleic acid binding"/>
    <property type="evidence" value="ECO:0007669"/>
    <property type="project" value="InterPro"/>
</dbReference>
<dbReference type="InterPro" id="IPR027417">
    <property type="entry name" value="P-loop_NTPase"/>
</dbReference>
<evidence type="ECO:0000259" key="7">
    <source>
        <dbReference type="PROSITE" id="PS51194"/>
    </source>
</evidence>
<evidence type="ECO:0000256" key="5">
    <source>
        <dbReference type="SAM" id="MobiDB-lite"/>
    </source>
</evidence>
<comment type="caution">
    <text evidence="8">The sequence shown here is derived from an EMBL/GenBank/DDBJ whole genome shotgun (WGS) entry which is preliminary data.</text>
</comment>
<protein>
    <submittedName>
        <fullName evidence="8">ATP-dependent RNA helicase</fullName>
    </submittedName>
</protein>
<dbReference type="PROSITE" id="PS00039">
    <property type="entry name" value="DEAD_ATP_HELICASE"/>
    <property type="match status" value="1"/>
</dbReference>
<name>A0A9W5TCV8_BABOV</name>
<evidence type="ECO:0000256" key="2">
    <source>
        <dbReference type="ARBA" id="ARBA00022801"/>
    </source>
</evidence>
<accession>A0A9W5TCV8</accession>
<keyword evidence="4" id="KW-0067">ATP-binding</keyword>
<evidence type="ECO:0000256" key="1">
    <source>
        <dbReference type="ARBA" id="ARBA00022741"/>
    </source>
</evidence>
<organism evidence="8 9">
    <name type="scientific">Babesia ovis</name>
    <dbReference type="NCBI Taxonomy" id="5869"/>
    <lineage>
        <taxon>Eukaryota</taxon>
        <taxon>Sar</taxon>
        <taxon>Alveolata</taxon>
        <taxon>Apicomplexa</taxon>
        <taxon>Aconoidasida</taxon>
        <taxon>Piroplasmida</taxon>
        <taxon>Babesiidae</taxon>
        <taxon>Babesia</taxon>
    </lineage>
</organism>
<dbReference type="PROSITE" id="PS51194">
    <property type="entry name" value="HELICASE_CTER"/>
    <property type="match status" value="1"/>
</dbReference>
<dbReference type="OrthoDB" id="4310724at2759"/>
<dbReference type="SMART" id="SM00490">
    <property type="entry name" value="HELICc"/>
    <property type="match status" value="1"/>
</dbReference>
<dbReference type="Proteomes" id="UP001057455">
    <property type="component" value="Unassembled WGS sequence"/>
</dbReference>
<dbReference type="InterPro" id="IPR029058">
    <property type="entry name" value="AB_hydrolase_fold"/>
</dbReference>
<dbReference type="CDD" id="cd18787">
    <property type="entry name" value="SF2_C_DEAD"/>
    <property type="match status" value="1"/>
</dbReference>
<dbReference type="SUPFAM" id="SSF53474">
    <property type="entry name" value="alpha/beta-Hydrolases"/>
    <property type="match status" value="1"/>
</dbReference>
<dbReference type="GO" id="GO:0005524">
    <property type="term" value="F:ATP binding"/>
    <property type="evidence" value="ECO:0007669"/>
    <property type="project" value="UniProtKB-KW"/>
</dbReference>
<feature type="domain" description="Helicase ATP-binding" evidence="6">
    <location>
        <begin position="132"/>
        <end position="308"/>
    </location>
</feature>
<dbReference type="InterPro" id="IPR000629">
    <property type="entry name" value="RNA-helicase_DEAD-box_CS"/>
</dbReference>
<evidence type="ECO:0000313" key="8">
    <source>
        <dbReference type="EMBL" id="GFE55366.1"/>
    </source>
</evidence>
<sequence>MEPMDGVSQDSANEPEEGQNDGGMFMWTPVEFDAALQAEGLFGLEVLQDECIPPAPKKAKKSKKTNTTEALKKLEHQVESETPQLSNQEIEEATKGWNKLLFDEWTFPMGIRRNLHSAGMVAPTVIQNLVFKSSLTAGTDIVACAETGSGKTLAYSLPIVLSLLKRQRSEEDQRPVLCLAILPTRELALQVKDSMTKLVKDTALSAFALIGGISIQKQERVLKHKPEIVVATPGRLWDIMKDVEIKFDLMYLVLDEADRLVTEQSFKELGDIISKVKGKQTRSFIYSATILNRDKDLQALFKLLKVKNPTVCLASHKGDLVLPYDQFLQTKPFKKKQEEEASNTTLPKNLAFKVIKCFDDERELKLVAYLMEKYSSIDMGHIIIFVNSISYAYRLEPLLSIILWRDKHELRIAKKHCMTLDREPKFNYITSLHSKLKQKQRLKRLEQFIKSDKAIMICTDVAARGVDLPNITEVIHFQAPRTASIFIHRSGRTARFSAEGSAICMCESSEVDTWDKLFKAINKNMAQEEELLSFIPQKQYQRYKRLLTLASAIESREHQLSKNAKTESWLHTAAKQADILLSDDESDEDTRAQRSKTYKSLKMGKRALLDITHGVMQLYACRLSYSLLQKSVKLTSGCAAYHTSNIRFHISEMKGGAEQTKKRLKVVFLHGFTQTDESFRMRTLAFKTTCSKYLDIKYVCSPHVLTQAPAFHDESRNGKEDEEIRAMEDAAREAYIKEYGAKETYGNTWFYLGKHGEYSSQMKYGEVKGLEESLKVVFDACKEHQADGIMGFSLGGLMTAIAAQKALEDDSIGWKPKFVVMFSPPMIGNQNIFNLLEKAAKVEVPSLFLISENDTIVRPERSYRLLKYFKEPEVKFHSSAHTVPHTECKEVFRNFFTRFL</sequence>
<dbReference type="PANTHER" id="PTHR47959">
    <property type="entry name" value="ATP-DEPENDENT RNA HELICASE RHLE-RELATED"/>
    <property type="match status" value="1"/>
</dbReference>
<proteinExistence type="predicted"/>
<dbReference type="GO" id="GO:0016787">
    <property type="term" value="F:hydrolase activity"/>
    <property type="evidence" value="ECO:0007669"/>
    <property type="project" value="UniProtKB-KW"/>
</dbReference>
<dbReference type="InterPro" id="IPR014001">
    <property type="entry name" value="Helicase_ATP-bd"/>
</dbReference>
<dbReference type="AlphaFoldDB" id="A0A9W5TCV8"/>
<dbReference type="SUPFAM" id="SSF52540">
    <property type="entry name" value="P-loop containing nucleoside triphosphate hydrolases"/>
    <property type="match status" value="1"/>
</dbReference>
<keyword evidence="9" id="KW-1185">Reference proteome</keyword>
<evidence type="ECO:0000256" key="3">
    <source>
        <dbReference type="ARBA" id="ARBA00022806"/>
    </source>
</evidence>